<dbReference type="SUPFAM" id="SSF52096">
    <property type="entry name" value="ClpP/crotonase"/>
    <property type="match status" value="1"/>
</dbReference>
<keyword evidence="2" id="KW-1185">Reference proteome</keyword>
<gene>
    <name evidence="1" type="ORF">ACFS6J_27000</name>
</gene>
<sequence>MQGKLFDDNRQLVLPRELMDYTPGFLERPEADTLLTFLLHNVPWQQTKVKMYDKEVPTPRLTHGTETAPYGRDLPALAVAGDSLYQVYANTLYDKITELDRHSPKHWVIDLRNNRGGVVWPMTTGLSKLPL</sequence>
<dbReference type="InterPro" id="IPR029045">
    <property type="entry name" value="ClpP/crotonase-like_dom_sf"/>
</dbReference>
<evidence type="ECO:0000313" key="2">
    <source>
        <dbReference type="Proteomes" id="UP001597560"/>
    </source>
</evidence>
<name>A0ABW6BBF5_9SPHI</name>
<evidence type="ECO:0008006" key="3">
    <source>
        <dbReference type="Google" id="ProtNLM"/>
    </source>
</evidence>
<reference evidence="2" key="1">
    <citation type="journal article" date="2019" name="Int. J. Syst. Evol. Microbiol.">
        <title>The Global Catalogue of Microorganisms (GCM) 10K type strain sequencing project: providing services to taxonomists for standard genome sequencing and annotation.</title>
        <authorList>
            <consortium name="The Broad Institute Genomics Platform"/>
            <consortium name="The Broad Institute Genome Sequencing Center for Infectious Disease"/>
            <person name="Wu L."/>
            <person name="Ma J."/>
        </authorList>
    </citation>
    <scope>NUCLEOTIDE SEQUENCE [LARGE SCALE GENOMIC DNA]</scope>
    <source>
        <strain evidence="2">KCTC 23098</strain>
    </source>
</reference>
<dbReference type="InterPro" id="IPR037151">
    <property type="entry name" value="AlkB-like_sf"/>
</dbReference>
<accession>A0ABW6BBF5</accession>
<protein>
    <recommendedName>
        <fullName evidence="3">Tail specific protease domain-containing protein</fullName>
    </recommendedName>
</protein>
<evidence type="ECO:0000313" key="1">
    <source>
        <dbReference type="EMBL" id="MFD2965476.1"/>
    </source>
</evidence>
<organism evidence="1 2">
    <name type="scientific">Olivibacter jilunii</name>
    <dbReference type="NCBI Taxonomy" id="985016"/>
    <lineage>
        <taxon>Bacteria</taxon>
        <taxon>Pseudomonadati</taxon>
        <taxon>Bacteroidota</taxon>
        <taxon>Sphingobacteriia</taxon>
        <taxon>Sphingobacteriales</taxon>
        <taxon>Sphingobacteriaceae</taxon>
        <taxon>Olivibacter</taxon>
    </lineage>
</organism>
<dbReference type="SUPFAM" id="SSF51197">
    <property type="entry name" value="Clavaminate synthase-like"/>
    <property type="match status" value="1"/>
</dbReference>
<dbReference type="RefSeq" id="WP_377613433.1">
    <property type="nucleotide sequence ID" value="NZ_JBHUPA010000037.1"/>
</dbReference>
<proteinExistence type="predicted"/>
<dbReference type="Gene3D" id="2.60.120.590">
    <property type="entry name" value="Alpha-ketoglutarate-dependent dioxygenase AlkB-like"/>
    <property type="match status" value="1"/>
</dbReference>
<dbReference type="Proteomes" id="UP001597560">
    <property type="component" value="Unassembled WGS sequence"/>
</dbReference>
<comment type="caution">
    <text evidence="1">The sequence shown here is derived from an EMBL/GenBank/DDBJ whole genome shotgun (WGS) entry which is preliminary data.</text>
</comment>
<dbReference type="EMBL" id="JBHUPA010000037">
    <property type="protein sequence ID" value="MFD2965476.1"/>
    <property type="molecule type" value="Genomic_DNA"/>
</dbReference>